<organism evidence="2 3">
    <name type="scientific">Candidatus Daviesbacteria bacterium GW2011_GWB1_41_5</name>
    <dbReference type="NCBI Taxonomy" id="1618429"/>
    <lineage>
        <taxon>Bacteria</taxon>
        <taxon>Candidatus Daviesiibacteriota</taxon>
    </lineage>
</organism>
<comment type="caution">
    <text evidence="2">The sequence shown here is derived from an EMBL/GenBank/DDBJ whole genome shotgun (WGS) entry which is preliminary data.</text>
</comment>
<feature type="transmembrane region" description="Helical" evidence="1">
    <location>
        <begin position="148"/>
        <end position="169"/>
    </location>
</feature>
<gene>
    <name evidence="2" type="ORF">UU67_C0031G0006</name>
</gene>
<dbReference type="AlphaFoldDB" id="A0A0G0ZJL6"/>
<dbReference type="EMBL" id="LCBN01000031">
    <property type="protein sequence ID" value="KKS13133.1"/>
    <property type="molecule type" value="Genomic_DNA"/>
</dbReference>
<keyword evidence="1" id="KW-0812">Transmembrane</keyword>
<name>A0A0G0ZJL6_9BACT</name>
<dbReference type="Proteomes" id="UP000034753">
    <property type="component" value="Unassembled WGS sequence"/>
</dbReference>
<evidence type="ECO:0000256" key="1">
    <source>
        <dbReference type="SAM" id="Phobius"/>
    </source>
</evidence>
<keyword evidence="1" id="KW-1133">Transmembrane helix</keyword>
<reference evidence="2 3" key="1">
    <citation type="journal article" date="2015" name="Nature">
        <title>rRNA introns, odd ribosomes, and small enigmatic genomes across a large radiation of phyla.</title>
        <authorList>
            <person name="Brown C.T."/>
            <person name="Hug L.A."/>
            <person name="Thomas B.C."/>
            <person name="Sharon I."/>
            <person name="Castelle C.J."/>
            <person name="Singh A."/>
            <person name="Wilkins M.J."/>
            <person name="Williams K.H."/>
            <person name="Banfield J.F."/>
        </authorList>
    </citation>
    <scope>NUCLEOTIDE SEQUENCE [LARGE SCALE GENOMIC DNA]</scope>
</reference>
<feature type="transmembrane region" description="Helical" evidence="1">
    <location>
        <begin position="175"/>
        <end position="197"/>
    </location>
</feature>
<evidence type="ECO:0000313" key="3">
    <source>
        <dbReference type="Proteomes" id="UP000034753"/>
    </source>
</evidence>
<proteinExistence type="predicted"/>
<keyword evidence="1" id="KW-0472">Membrane</keyword>
<dbReference type="PATRIC" id="fig|1618429.3.peg.665"/>
<accession>A0A0G0ZJL6</accession>
<evidence type="ECO:0000313" key="2">
    <source>
        <dbReference type="EMBL" id="KKS13133.1"/>
    </source>
</evidence>
<protein>
    <submittedName>
        <fullName evidence="2">Uncharacterized protein</fullName>
    </submittedName>
</protein>
<sequence length="304" mass="34075">MATAVENVAYRVSRYATLGDQWGTLWSKREKVVKSVLIDDLPLVAKELGFEKSAVVPKKRGKWEIYERIGHTVPNFPDGGTVINSRLGFYYPEAQEEPKHVNPFLRIATDDLPEEEFLRDLNNFTGHYIERPAILGFPSRVTTGKKSFFGSWVAIMAAGTTLGYLLSSGSGDERFYLAGVGMMIGGVVVLPLTSFLAERRAQKSIPAFNQYIVGDRVEDALKGEGYHTTRTLAQRDLYNRLGGKKSLDPNVFLDNIYFEIPGVLIEKRINEMGQIRYPSLYPDKVVTDTVPQILEVAHILQRAA</sequence>